<dbReference type="Pfam" id="PF02321">
    <property type="entry name" value="OEP"/>
    <property type="match status" value="2"/>
</dbReference>
<keyword evidence="2" id="KW-0449">Lipoprotein</keyword>
<evidence type="ECO:0000256" key="2">
    <source>
        <dbReference type="RuleBase" id="RU362097"/>
    </source>
</evidence>
<dbReference type="InterPro" id="IPR010131">
    <property type="entry name" value="MdtP/NodT-like"/>
</dbReference>
<evidence type="ECO:0000256" key="1">
    <source>
        <dbReference type="ARBA" id="ARBA00007613"/>
    </source>
</evidence>
<comment type="subcellular location">
    <subcellularLocation>
        <location evidence="2">Cell outer membrane</location>
        <topology evidence="2">Lipid-anchor</topology>
    </subcellularLocation>
</comment>
<gene>
    <name evidence="3" type="ORF">ABIC75_004422</name>
</gene>
<protein>
    <submittedName>
        <fullName evidence="3">Multidrug efflux system outer membrane protein</fullName>
    </submittedName>
</protein>
<keyword evidence="4" id="KW-1185">Reference proteome</keyword>
<accession>A0ABV2K0R9</accession>
<dbReference type="InterPro" id="IPR003423">
    <property type="entry name" value="OMP_efflux"/>
</dbReference>
<sequence length="507" mass="54906">MKGRASDTLGSGVGHMDFAIADDCACEPASRRSTAKKVTAIAAAIMLSGCVSVGPDYHAPQEKPVALQGVNAQESTQTFQAQWWKQFNDPTLEALIQRAAANSPDLKIAYARLRESRALLGVAKSQQIPDVETVANYSRAREQQPGFTDQRTTITSYQAGFDASWEIDLFGGVRRSVEAARADAGASEASLQDAQVTLFAEVARYYFDLRGVQLRIDVANRDIENQRESLRLIHARSDIGTGSEQDVASATARLNFVEAQLPTLQTMAQNDTSRLAVLLGERPGELDIDVSPKGFKPIDVTLDIGNAGDVLQRRPDIRIAERELAAANARIGVAKADYYPHIQLGGFLGFLAGKSNDFGGAQSRAWSIAPSISWSGLNVQRVRSNVKASEARSDAALASYQRTVLQAVEDVDNAIVGYNLQRERVLKLQDQVTNSRHAADLARIRYNEGAADFLLLLDAERTQLEAEDALADAQAAINLRAVSVYKALGGGWQACATERCDQLAATP</sequence>
<dbReference type="EMBL" id="JBEPMU010000008">
    <property type="protein sequence ID" value="MET3654674.1"/>
    <property type="molecule type" value="Genomic_DNA"/>
</dbReference>
<keyword evidence="2" id="KW-1134">Transmembrane beta strand</keyword>
<keyword evidence="2" id="KW-0812">Transmembrane</keyword>
<evidence type="ECO:0000313" key="3">
    <source>
        <dbReference type="EMBL" id="MET3654674.1"/>
    </source>
</evidence>
<dbReference type="NCBIfam" id="TIGR01845">
    <property type="entry name" value="outer_NodT"/>
    <property type="match status" value="1"/>
</dbReference>
<organism evidence="3 4">
    <name type="scientific">Dyella japonica</name>
    <dbReference type="NCBI Taxonomy" id="231455"/>
    <lineage>
        <taxon>Bacteria</taxon>
        <taxon>Pseudomonadati</taxon>
        <taxon>Pseudomonadota</taxon>
        <taxon>Gammaproteobacteria</taxon>
        <taxon>Lysobacterales</taxon>
        <taxon>Rhodanobacteraceae</taxon>
        <taxon>Dyella</taxon>
    </lineage>
</organism>
<evidence type="ECO:0000313" key="4">
    <source>
        <dbReference type="Proteomes" id="UP001549184"/>
    </source>
</evidence>
<dbReference type="PANTHER" id="PTHR30203:SF25">
    <property type="entry name" value="OUTER MEMBRANE PROTEIN-RELATED"/>
    <property type="match status" value="1"/>
</dbReference>
<proteinExistence type="inferred from homology"/>
<comment type="similarity">
    <text evidence="1 2">Belongs to the outer membrane factor (OMF) (TC 1.B.17) family.</text>
</comment>
<dbReference type="SUPFAM" id="SSF56954">
    <property type="entry name" value="Outer membrane efflux proteins (OEP)"/>
    <property type="match status" value="1"/>
</dbReference>
<dbReference type="Gene3D" id="1.20.1600.10">
    <property type="entry name" value="Outer membrane efflux proteins (OEP)"/>
    <property type="match status" value="1"/>
</dbReference>
<dbReference type="PANTHER" id="PTHR30203">
    <property type="entry name" value="OUTER MEMBRANE CATION EFFLUX PROTEIN"/>
    <property type="match status" value="1"/>
</dbReference>
<keyword evidence="2" id="KW-0472">Membrane</keyword>
<dbReference type="Proteomes" id="UP001549184">
    <property type="component" value="Unassembled WGS sequence"/>
</dbReference>
<reference evidence="3 4" key="1">
    <citation type="submission" date="2024-06" db="EMBL/GenBank/DDBJ databases">
        <title>Sorghum-associated microbial communities from plants grown in Nebraska, USA.</title>
        <authorList>
            <person name="Schachtman D."/>
        </authorList>
    </citation>
    <scope>NUCLEOTIDE SEQUENCE [LARGE SCALE GENOMIC DNA]</scope>
    <source>
        <strain evidence="3 4">1073</strain>
    </source>
</reference>
<name>A0ABV2K0R9_9GAMM</name>
<dbReference type="Gene3D" id="2.20.200.10">
    <property type="entry name" value="Outer membrane efflux proteins (OEP)"/>
    <property type="match status" value="1"/>
</dbReference>
<comment type="caution">
    <text evidence="3">The sequence shown here is derived from an EMBL/GenBank/DDBJ whole genome shotgun (WGS) entry which is preliminary data.</text>
</comment>
<keyword evidence="2" id="KW-0564">Palmitate</keyword>